<keyword evidence="4" id="KW-1185">Reference proteome</keyword>
<dbReference type="PROSITE" id="PS00922">
    <property type="entry name" value="TRANSGLYCOSYLASE"/>
    <property type="match status" value="1"/>
</dbReference>
<dbReference type="Pfam" id="PF01464">
    <property type="entry name" value="SLT"/>
    <property type="match status" value="1"/>
</dbReference>
<sequence length="379" mass="42136">MLRRKTLVILSLSLGSALLLLGLLAGFVPQSEGPEVRRRASAHVVSLRPEDLPEPIVSRGDGTRLWSVRLPAASPDAVRRIETDDPDLSGRAGQADTDQIISFEKSGVRLDMGGDDLLFGEEATPTDLAPLLALDGVSMPLLVTAQPRQYGDALDARGRPLRWQAAETLLSGYTPVNPRPADSGRKAAEEMLPEDAYFDGGGLFARARRYQQLVENFARRYNLSAELVYAIIHSESDFSPTLVSDKSAMGLMQLLPSTASDEVHRFLYGRPGDVSFDELRVPEINIRYGTAYLHILLTRYFQDVSDPLSREYCAVAAYNMGPNRFLRLYGKTGEEAVARINELSAEQLYEDLTARLPVRETRFYVAKVRRMKGQYAELR</sequence>
<evidence type="ECO:0000259" key="2">
    <source>
        <dbReference type="Pfam" id="PF01464"/>
    </source>
</evidence>
<dbReference type="GO" id="GO:0008933">
    <property type="term" value="F:peptidoglycan lytic transglycosylase activity"/>
    <property type="evidence" value="ECO:0007669"/>
    <property type="project" value="InterPro"/>
</dbReference>
<name>A0A120KLL7_9BACT</name>
<evidence type="ECO:0000313" key="3">
    <source>
        <dbReference type="EMBL" id="AMD88640.1"/>
    </source>
</evidence>
<evidence type="ECO:0000256" key="1">
    <source>
        <dbReference type="ARBA" id="ARBA00007734"/>
    </source>
</evidence>
<dbReference type="PANTHER" id="PTHR37423">
    <property type="entry name" value="SOLUBLE LYTIC MUREIN TRANSGLYCOSYLASE-RELATED"/>
    <property type="match status" value="1"/>
</dbReference>
<dbReference type="PANTHER" id="PTHR37423:SF2">
    <property type="entry name" value="MEMBRANE-BOUND LYTIC MUREIN TRANSGLYCOSYLASE C"/>
    <property type="match status" value="1"/>
</dbReference>
<proteinExistence type="inferred from homology"/>
<comment type="similarity">
    <text evidence="1">Belongs to the transglycosylase Slt family.</text>
</comment>
<dbReference type="SUPFAM" id="SSF53955">
    <property type="entry name" value="Lysozyme-like"/>
    <property type="match status" value="1"/>
</dbReference>
<dbReference type="KEGG" id="dfi:AXF13_00045"/>
<reference evidence="4" key="1">
    <citation type="submission" date="2016-02" db="EMBL/GenBank/DDBJ databases">
        <authorList>
            <person name="Holder M.E."/>
            <person name="Ajami N.J."/>
            <person name="Petrosino J.F."/>
        </authorList>
    </citation>
    <scope>NUCLEOTIDE SEQUENCE [LARGE SCALE GENOMIC DNA]</scope>
    <source>
        <strain evidence="4">CCUG 45958</strain>
    </source>
</reference>
<dbReference type="InterPro" id="IPR008258">
    <property type="entry name" value="Transglycosylase_SLT_dom_1"/>
</dbReference>
<accession>A0A120KLL7</accession>
<dbReference type="Proteomes" id="UP000069241">
    <property type="component" value="Chromosome"/>
</dbReference>
<dbReference type="Gene3D" id="1.10.530.10">
    <property type="match status" value="1"/>
</dbReference>
<evidence type="ECO:0000313" key="4">
    <source>
        <dbReference type="Proteomes" id="UP000069241"/>
    </source>
</evidence>
<dbReference type="GO" id="GO:0016020">
    <property type="term" value="C:membrane"/>
    <property type="evidence" value="ECO:0007669"/>
    <property type="project" value="InterPro"/>
</dbReference>
<dbReference type="InterPro" id="IPR000189">
    <property type="entry name" value="Transglyc_AS"/>
</dbReference>
<dbReference type="EMBL" id="CP014229">
    <property type="protein sequence ID" value="AMD88640.1"/>
    <property type="molecule type" value="Genomic_DNA"/>
</dbReference>
<dbReference type="AlphaFoldDB" id="A0A120KLL7"/>
<dbReference type="InterPro" id="IPR023346">
    <property type="entry name" value="Lysozyme-like_dom_sf"/>
</dbReference>
<feature type="domain" description="Transglycosylase SLT" evidence="2">
    <location>
        <begin position="215"/>
        <end position="335"/>
    </location>
</feature>
<dbReference type="RefSeq" id="WP_062251174.1">
    <property type="nucleotide sequence ID" value="NZ_CP014229.1"/>
</dbReference>
<organism evidence="3 4">
    <name type="scientific">Desulfovibrio fairfieldensis</name>
    <dbReference type="NCBI Taxonomy" id="44742"/>
    <lineage>
        <taxon>Bacteria</taxon>
        <taxon>Pseudomonadati</taxon>
        <taxon>Thermodesulfobacteriota</taxon>
        <taxon>Desulfovibrionia</taxon>
        <taxon>Desulfovibrionales</taxon>
        <taxon>Desulfovibrionaceae</taxon>
        <taxon>Desulfovibrio</taxon>
    </lineage>
</organism>
<dbReference type="GO" id="GO:0000270">
    <property type="term" value="P:peptidoglycan metabolic process"/>
    <property type="evidence" value="ECO:0007669"/>
    <property type="project" value="InterPro"/>
</dbReference>
<dbReference type="CDD" id="cd16893">
    <property type="entry name" value="LT_MltC_MltE"/>
    <property type="match status" value="1"/>
</dbReference>
<protein>
    <submittedName>
        <fullName evidence="3">Lytic transglycosylase</fullName>
    </submittedName>
</protein>
<gene>
    <name evidence="3" type="ORF">AXF13_00045</name>
</gene>
<dbReference type="STRING" id="44742.AXF13_00045"/>